<keyword evidence="13" id="KW-0998">Cell outer membrane</keyword>
<dbReference type="Pfam" id="PF22461">
    <property type="entry name" value="SLBB_2"/>
    <property type="match status" value="1"/>
</dbReference>
<dbReference type="GO" id="GO:0009279">
    <property type="term" value="C:cell outer membrane"/>
    <property type="evidence" value="ECO:0007669"/>
    <property type="project" value="UniProtKB-SubCell"/>
</dbReference>
<evidence type="ECO:0000256" key="9">
    <source>
        <dbReference type="ARBA" id="ARBA00023065"/>
    </source>
</evidence>
<keyword evidence="10" id="KW-0626">Porin</keyword>
<dbReference type="InterPro" id="IPR049712">
    <property type="entry name" value="Poly_export"/>
</dbReference>
<dbReference type="AlphaFoldDB" id="A0A1W1BY36"/>
<evidence type="ECO:0000256" key="2">
    <source>
        <dbReference type="ARBA" id="ARBA00009450"/>
    </source>
</evidence>
<dbReference type="GO" id="GO:0046930">
    <property type="term" value="C:pore complex"/>
    <property type="evidence" value="ECO:0007669"/>
    <property type="project" value="UniProtKB-KW"/>
</dbReference>
<organism evidence="18">
    <name type="scientific">hydrothermal vent metagenome</name>
    <dbReference type="NCBI Taxonomy" id="652676"/>
    <lineage>
        <taxon>unclassified sequences</taxon>
        <taxon>metagenomes</taxon>
        <taxon>ecological metagenomes</taxon>
    </lineage>
</organism>
<protein>
    <submittedName>
        <fullName evidence="18">Capsular polysaccharide export system periplasmic protein KpsD</fullName>
    </submittedName>
</protein>
<proteinExistence type="inferred from homology"/>
<evidence type="ECO:0000256" key="14">
    <source>
        <dbReference type="ARBA" id="ARBA00023288"/>
    </source>
</evidence>
<feature type="domain" description="SLBB" evidence="17">
    <location>
        <begin position="140"/>
        <end position="216"/>
    </location>
</feature>
<evidence type="ECO:0000259" key="16">
    <source>
        <dbReference type="Pfam" id="PF10531"/>
    </source>
</evidence>
<dbReference type="PANTHER" id="PTHR33619">
    <property type="entry name" value="POLYSACCHARIDE EXPORT PROTEIN GFCE-RELATED"/>
    <property type="match status" value="1"/>
</dbReference>
<keyword evidence="8" id="KW-0625">Polysaccharide transport</keyword>
<dbReference type="Pfam" id="PF10531">
    <property type="entry name" value="SLBB"/>
    <property type="match status" value="1"/>
</dbReference>
<feature type="domain" description="Polysaccharide export protein N-terminal" evidence="15">
    <location>
        <begin position="59"/>
        <end position="128"/>
    </location>
</feature>
<comment type="subcellular location">
    <subcellularLocation>
        <location evidence="1">Cell outer membrane</location>
        <topology evidence="1">Multi-pass membrane protein</topology>
    </subcellularLocation>
</comment>
<evidence type="ECO:0000256" key="7">
    <source>
        <dbReference type="ARBA" id="ARBA00022729"/>
    </source>
</evidence>
<keyword evidence="6" id="KW-0812">Transmembrane</keyword>
<keyword evidence="11" id="KW-0472">Membrane</keyword>
<evidence type="ECO:0000259" key="15">
    <source>
        <dbReference type="Pfam" id="PF02563"/>
    </source>
</evidence>
<evidence type="ECO:0000256" key="1">
    <source>
        <dbReference type="ARBA" id="ARBA00004571"/>
    </source>
</evidence>
<dbReference type="PANTHER" id="PTHR33619:SF3">
    <property type="entry name" value="POLYSACCHARIDE EXPORT PROTEIN GFCE-RELATED"/>
    <property type="match status" value="1"/>
</dbReference>
<evidence type="ECO:0000256" key="4">
    <source>
        <dbReference type="ARBA" id="ARBA00022452"/>
    </source>
</evidence>
<feature type="domain" description="Soluble ligand binding" evidence="16">
    <location>
        <begin position="432"/>
        <end position="483"/>
    </location>
</feature>
<keyword evidence="5" id="KW-0762">Sugar transport</keyword>
<evidence type="ECO:0000256" key="11">
    <source>
        <dbReference type="ARBA" id="ARBA00023136"/>
    </source>
</evidence>
<reference evidence="18" key="1">
    <citation type="submission" date="2016-10" db="EMBL/GenBank/DDBJ databases">
        <authorList>
            <person name="de Groot N.N."/>
        </authorList>
    </citation>
    <scope>NUCLEOTIDE SEQUENCE</scope>
</reference>
<dbReference type="Gene3D" id="3.10.560.10">
    <property type="entry name" value="Outer membrane lipoprotein wza domain like"/>
    <property type="match status" value="2"/>
</dbReference>
<evidence type="ECO:0000256" key="12">
    <source>
        <dbReference type="ARBA" id="ARBA00023139"/>
    </source>
</evidence>
<evidence type="ECO:0000256" key="13">
    <source>
        <dbReference type="ARBA" id="ARBA00023237"/>
    </source>
</evidence>
<accession>A0A1W1BY36</accession>
<keyword evidence="12" id="KW-0564">Palmitate</keyword>
<evidence type="ECO:0000259" key="17">
    <source>
        <dbReference type="Pfam" id="PF22461"/>
    </source>
</evidence>
<keyword evidence="9" id="KW-0406">Ion transport</keyword>
<keyword evidence="4" id="KW-1134">Transmembrane beta strand</keyword>
<evidence type="ECO:0000256" key="3">
    <source>
        <dbReference type="ARBA" id="ARBA00022448"/>
    </source>
</evidence>
<evidence type="ECO:0000256" key="8">
    <source>
        <dbReference type="ARBA" id="ARBA00023047"/>
    </source>
</evidence>
<evidence type="ECO:0000313" key="18">
    <source>
        <dbReference type="EMBL" id="SFV58508.1"/>
    </source>
</evidence>
<evidence type="ECO:0000256" key="5">
    <source>
        <dbReference type="ARBA" id="ARBA00022597"/>
    </source>
</evidence>
<keyword evidence="14" id="KW-0449">Lipoprotein</keyword>
<gene>
    <name evidence="18" type="ORF">MNB_SV-12-5</name>
</gene>
<comment type="similarity">
    <text evidence="2">Belongs to the BexD/CtrA/VexA family.</text>
</comment>
<evidence type="ECO:0000256" key="10">
    <source>
        <dbReference type="ARBA" id="ARBA00023114"/>
    </source>
</evidence>
<sequence length="538" mass="60370">MKRVLILIFFIEVLMGVDLLLDDKSNESTSKQELQDGKIYFGKRLFQGGFKDNKQLKYSPNYLINIDDTVSIKLWGAYEYGADLKVDSRGNIFIPKVGTVHLLGVNSQELKEVVSRRVRAVFNNSVSVYANLNSYQPISIFVTGGVKKPGLYEGFSSDSVLQLIDKAGGIVDGQGSYRAVAVLRDNKVVKRFDLYRFLLDGKLGLFQFRNGDVVKVDSLKNRIEVTGEVRRPYIFELNADSTTVNEVMQFVLPKANVTHFMITHWSNGFEKVDKYPIDDRYRVFIKNGEKIHFISDYLKENLSIEIDGEHANLHTMTIQKGTTLKELLSNIIMTPLSDASAVQLYRKSIALRQKQLISANLRDLEARVLTTGSSTTEEAKIRKEESAMVLNFIDRASKIEPKGQVIINKTTDLSQVVLEDGDRVFIPKKSQVVVVEGEVSLPNAQTFVSDYKVEDYIESCGGYSPRANEEKVLLVKKNGRVITYNASSWWGEHAFTVEAGDSILVLGKVDSKNIQITSSVTQILYQIAVGAAVVLRAF</sequence>
<dbReference type="EMBL" id="FPHE01000084">
    <property type="protein sequence ID" value="SFV58508.1"/>
    <property type="molecule type" value="Genomic_DNA"/>
</dbReference>
<keyword evidence="3" id="KW-0813">Transport</keyword>
<dbReference type="InterPro" id="IPR019554">
    <property type="entry name" value="Soluble_ligand-bd"/>
</dbReference>
<name>A0A1W1BY36_9ZZZZ</name>
<dbReference type="GO" id="GO:0006811">
    <property type="term" value="P:monoatomic ion transport"/>
    <property type="evidence" value="ECO:0007669"/>
    <property type="project" value="UniProtKB-KW"/>
</dbReference>
<dbReference type="GO" id="GO:0015159">
    <property type="term" value="F:polysaccharide transmembrane transporter activity"/>
    <property type="evidence" value="ECO:0007669"/>
    <property type="project" value="InterPro"/>
</dbReference>
<dbReference type="InterPro" id="IPR003715">
    <property type="entry name" value="Poly_export_N"/>
</dbReference>
<dbReference type="Pfam" id="PF02563">
    <property type="entry name" value="Poly_export"/>
    <property type="match status" value="1"/>
</dbReference>
<keyword evidence="7" id="KW-0732">Signal</keyword>
<dbReference type="GO" id="GO:0015288">
    <property type="term" value="F:porin activity"/>
    <property type="evidence" value="ECO:0007669"/>
    <property type="project" value="UniProtKB-KW"/>
</dbReference>
<evidence type="ECO:0000256" key="6">
    <source>
        <dbReference type="ARBA" id="ARBA00022692"/>
    </source>
</evidence>
<dbReference type="InterPro" id="IPR054765">
    <property type="entry name" value="SLBB_dom"/>
</dbReference>